<evidence type="ECO:0000256" key="4">
    <source>
        <dbReference type="ARBA" id="ARBA00022692"/>
    </source>
</evidence>
<organism evidence="9 10">
    <name type="scientific">Penicillium malachiteum</name>
    <dbReference type="NCBI Taxonomy" id="1324776"/>
    <lineage>
        <taxon>Eukaryota</taxon>
        <taxon>Fungi</taxon>
        <taxon>Dikarya</taxon>
        <taxon>Ascomycota</taxon>
        <taxon>Pezizomycotina</taxon>
        <taxon>Eurotiomycetes</taxon>
        <taxon>Eurotiomycetidae</taxon>
        <taxon>Eurotiales</taxon>
        <taxon>Aspergillaceae</taxon>
        <taxon>Penicillium</taxon>
    </lineage>
</organism>
<keyword evidence="5 7" id="KW-1133">Transmembrane helix</keyword>
<feature type="transmembrane region" description="Helical" evidence="7">
    <location>
        <begin position="975"/>
        <end position="997"/>
    </location>
</feature>
<dbReference type="Pfam" id="PF06422">
    <property type="entry name" value="PDR_CDR"/>
    <property type="match status" value="2"/>
</dbReference>
<evidence type="ECO:0000256" key="3">
    <source>
        <dbReference type="ARBA" id="ARBA00022448"/>
    </source>
</evidence>
<dbReference type="InterPro" id="IPR010929">
    <property type="entry name" value="PDR_CDR_ABC"/>
</dbReference>
<keyword evidence="4 7" id="KW-0812">Transmembrane</keyword>
<protein>
    <recommendedName>
        <fullName evidence="8">ABC transporter domain-containing protein</fullName>
    </recommendedName>
</protein>
<dbReference type="GO" id="GO:0005524">
    <property type="term" value="F:ATP binding"/>
    <property type="evidence" value="ECO:0007669"/>
    <property type="project" value="InterPro"/>
</dbReference>
<dbReference type="Pfam" id="PF01061">
    <property type="entry name" value="ABC2_membrane"/>
    <property type="match status" value="2"/>
</dbReference>
<evidence type="ECO:0000256" key="7">
    <source>
        <dbReference type="SAM" id="Phobius"/>
    </source>
</evidence>
<feature type="transmembrane region" description="Helical" evidence="7">
    <location>
        <begin position="940"/>
        <end position="963"/>
    </location>
</feature>
<comment type="subcellular location">
    <subcellularLocation>
        <location evidence="1">Membrane</location>
        <topology evidence="1">Multi-pass membrane protein</topology>
    </subcellularLocation>
</comment>
<comment type="similarity">
    <text evidence="2">Belongs to the ABC transporter superfamily. ABCG family. PDR (TC 3.A.1.205) subfamily.</text>
</comment>
<evidence type="ECO:0000256" key="1">
    <source>
        <dbReference type="ARBA" id="ARBA00004141"/>
    </source>
</evidence>
<dbReference type="Gene3D" id="3.40.50.300">
    <property type="entry name" value="P-loop containing nucleotide triphosphate hydrolases"/>
    <property type="match status" value="2"/>
</dbReference>
<evidence type="ECO:0000313" key="10">
    <source>
        <dbReference type="Proteomes" id="UP001215712"/>
    </source>
</evidence>
<feature type="transmembrane region" description="Helical" evidence="7">
    <location>
        <begin position="479"/>
        <end position="500"/>
    </location>
</feature>
<evidence type="ECO:0000313" key="9">
    <source>
        <dbReference type="EMBL" id="KAJ5724605.1"/>
    </source>
</evidence>
<keyword evidence="10" id="KW-1185">Reference proteome</keyword>
<feature type="transmembrane region" description="Helical" evidence="7">
    <location>
        <begin position="305"/>
        <end position="324"/>
    </location>
</feature>
<comment type="caution">
    <text evidence="9">The sequence shown here is derived from an EMBL/GenBank/DDBJ whole genome shotgun (WGS) entry which is preliminary data.</text>
</comment>
<dbReference type="Pfam" id="PF19055">
    <property type="entry name" value="ABC2_membrane_7"/>
    <property type="match status" value="1"/>
</dbReference>
<evidence type="ECO:0000256" key="5">
    <source>
        <dbReference type="ARBA" id="ARBA00022989"/>
    </source>
</evidence>
<dbReference type="GO" id="GO:0016887">
    <property type="term" value="F:ATP hydrolysis activity"/>
    <property type="evidence" value="ECO:0007669"/>
    <property type="project" value="InterPro"/>
</dbReference>
<evidence type="ECO:0000256" key="2">
    <source>
        <dbReference type="ARBA" id="ARBA00006012"/>
    </source>
</evidence>
<feature type="domain" description="ABC transporter" evidence="8">
    <location>
        <begin position="536"/>
        <end position="757"/>
    </location>
</feature>
<dbReference type="AlphaFoldDB" id="A0AAD6MVE6"/>
<dbReference type="InterPro" id="IPR003439">
    <property type="entry name" value="ABC_transporter-like_ATP-bd"/>
</dbReference>
<dbReference type="PROSITE" id="PS50893">
    <property type="entry name" value="ABC_TRANSPORTER_2"/>
    <property type="match status" value="1"/>
</dbReference>
<dbReference type="InterPro" id="IPR027417">
    <property type="entry name" value="P-loop_NTPase"/>
</dbReference>
<feature type="transmembrane region" description="Helical" evidence="7">
    <location>
        <begin position="853"/>
        <end position="873"/>
    </location>
</feature>
<reference evidence="9" key="2">
    <citation type="submission" date="2023-01" db="EMBL/GenBank/DDBJ databases">
        <authorList>
            <person name="Petersen C."/>
        </authorList>
    </citation>
    <scope>NUCLEOTIDE SEQUENCE</scope>
    <source>
        <strain evidence="9">IBT 17514</strain>
    </source>
</reference>
<keyword evidence="3" id="KW-0813">Transport</keyword>
<feature type="transmembrane region" description="Helical" evidence="7">
    <location>
        <begin position="885"/>
        <end position="904"/>
    </location>
</feature>
<dbReference type="InterPro" id="IPR013525">
    <property type="entry name" value="ABC2_TM"/>
</dbReference>
<evidence type="ECO:0000259" key="8">
    <source>
        <dbReference type="PROSITE" id="PS50893"/>
    </source>
</evidence>
<name>A0AAD6MVE6_9EURO</name>
<dbReference type="GO" id="GO:0140359">
    <property type="term" value="F:ABC-type transporter activity"/>
    <property type="evidence" value="ECO:0007669"/>
    <property type="project" value="InterPro"/>
</dbReference>
<dbReference type="PANTHER" id="PTHR19241">
    <property type="entry name" value="ATP-BINDING CASSETTE TRANSPORTER"/>
    <property type="match status" value="1"/>
</dbReference>
<feature type="transmembrane region" description="Helical" evidence="7">
    <location>
        <begin position="336"/>
        <end position="354"/>
    </location>
</feature>
<gene>
    <name evidence="9" type="ORF">N7493_006333</name>
</gene>
<dbReference type="InterPro" id="IPR043926">
    <property type="entry name" value="ABCG_dom"/>
</dbReference>
<dbReference type="SUPFAM" id="SSF52540">
    <property type="entry name" value="P-loop containing nucleoside triphosphate hydrolases"/>
    <property type="match status" value="2"/>
</dbReference>
<keyword evidence="6 7" id="KW-0472">Membrane</keyword>
<dbReference type="GO" id="GO:0016020">
    <property type="term" value="C:membrane"/>
    <property type="evidence" value="ECO:0007669"/>
    <property type="project" value="UniProtKB-SubCell"/>
</dbReference>
<proteinExistence type="inferred from homology"/>
<reference evidence="9" key="1">
    <citation type="journal article" date="2023" name="IMA Fungus">
        <title>Comparative genomic study of the Penicillium genus elucidates a diverse pangenome and 15 lateral gene transfer events.</title>
        <authorList>
            <person name="Petersen C."/>
            <person name="Sorensen T."/>
            <person name="Nielsen M.R."/>
            <person name="Sondergaard T.E."/>
            <person name="Sorensen J.L."/>
            <person name="Fitzpatrick D.A."/>
            <person name="Frisvad J.C."/>
            <person name="Nielsen K.L."/>
        </authorList>
    </citation>
    <scope>NUCLEOTIDE SEQUENCE</scope>
    <source>
        <strain evidence="9">IBT 17514</strain>
    </source>
</reference>
<evidence type="ECO:0000256" key="6">
    <source>
        <dbReference type="ARBA" id="ARBA00023136"/>
    </source>
</evidence>
<feature type="transmembrane region" description="Helical" evidence="7">
    <location>
        <begin position="1098"/>
        <end position="1116"/>
    </location>
</feature>
<sequence length="1125" mass="125258">MKSNFMGDILYNQEVEKHFPHLTIGETLEFAAAARAPPQLPDGMTKKEQIEHMRDVVMAVFGLSHTINTKVGSDFIRGVSGGERKRVSTAEMAPANAPVCCWDNATRVLDSASSLDFVKALKKGSTIFETTHLATLYQPSQAIYNAFDKVAVLYQGHEIFFGSTLDAKQYFVDMGWQCPARQTTADFLTGVTNSNERQALPGFENKELVQEIEHSIKTHGADSEDVKAFKESHINRQAKHTRASSPYLLRSPTQISICLKRFYQRTWNDIASTATLMIGQVVFSLIIGSLYYGTPFGTQAMSLKMSALFFAILLNSLLTVVEIQKALAGVCADLPIKLGSSLVFNVVFYFMCGFRYEAGPFFIYYLFVTLALLCMSQIFRSLAAATKYIPQALAAAGVILLAAMDLLHQSLEVCLRGLSCQRVPWTRLPMFGVVPAYPGFVSGTSKSFICGVEGTMAGELYVNGDSFLRTSYGYEYTHLWRNFGILCAFTMAFLVIYLVLVEFNLGSSSKAETLVFLHGQVPLALQNAANDSQASTTRPDQEKIKKENRRLLDNVSDWVKPGTFNGSHGFGVVTGDMLVNGNPLIASFERNTGYVQQQDLHLHTATVRESLRLSAYLHQPKSASLEEKYEHVEKVIRMLNMEEYAEALVGFPGEGLNVEQRKLLTIGVELAAKPALLLFLDEPTSGLDSQSSWSIVALLRRLASSGQAVLCTIHQPSAMLFQQFDRLLFLAKGGRTVYFGDIGPKSRTILDYFERQGARVCDDSENPAEYILEIADGKTNGSAEKDWPALWKSSKEAEEMTMAHEKARAEEKGQTSTTDTDANAATAFAMPFKEQFVAVLRRIFQQYWQSPEYIHGKLALGVLSALFVGFSFYQPGTAEQGLKSMIFSVFMMTAILAAMVQQIMPQFIFQRDLYEVRERPSKTYHWAAFLGANILAEIPYQIFVGIVFFLYGSTFAHAVVAVLPDAETAGLFATMLFNMTLVFNGVLVSKVALPGFWDFMYRVSPMTYLVNAIIATGESGRPVNCSSKELSVFELPASYSTCADYLELYMEAAGDAAGKLLNPESTDQCEYCLLQTADQYLATLDISYSTRWRNFGLLWVYIAFNVFFTLVIYYLCRVRPSRRKA</sequence>
<feature type="transmembrane region" description="Helical" evidence="7">
    <location>
        <begin position="270"/>
        <end position="293"/>
    </location>
</feature>
<dbReference type="EMBL" id="JAQJAN010000008">
    <property type="protein sequence ID" value="KAJ5724605.1"/>
    <property type="molecule type" value="Genomic_DNA"/>
</dbReference>
<dbReference type="Proteomes" id="UP001215712">
    <property type="component" value="Unassembled WGS sequence"/>
</dbReference>
<accession>A0AAD6MVE6</accession>
<feature type="transmembrane region" description="Helical" evidence="7">
    <location>
        <begin position="361"/>
        <end position="382"/>
    </location>
</feature>